<sequence>MNKSEISSLQKYLWLDQKLTPESPKYNIGGYAVIDGYVDFNLFKEALSIFSDKHKILKSVFREENGKPFLLINEDEKEFNEGVNFIEKRNKQEILDLIRKDFKKPFNLEEDKKLFKIWLVKISANTFIWYTKLHHLIADGYSFQLLFNEVSTIYNSLLNNDISTYEKINVKEFSNHIEEEVGYYNSSAFFKDKEYWQNKYTVFPELIYHKKYQECNFYDKELYLSEDVLQKMKSLSKEENISIFHILLASFSIVFSKFYFTNQINIGTPVLNRLSRLDRKIFGPFINLLPLQVQLDKDISFLELIKQVKKDIFTMFRHQKFQQAEIIKSLSYKGNRLYDIRISYESFDYQNTFSKFESEIVALSNSSEEDPISVHIMDYNNEGLKFRFDINGSYVPEYIANEFIESLHYILENTSTILNTGVKEIPIINKTQKKEIEKISKGVIRPFKYENFLDLWNENVNNFPLNEALSYKEETLNYNKANVKIEKIVGFLNAQGICKGDRVGVLIDRSINIIPVILGVLKSGATYVPIDKTFPEDRIEFIIQDSEIKLLITDDEKITYRFEPTVLVDSVLEQDSQPLLEKVKISKEDEAYIIYTSGSTGKPKGVLIRHESLIDYALTFSEYFKLSDIDCVIQQSSFVFDTSIEEIFPILSIGGKLVISENPKDFHSLLQECSKNHVTLLSTNPFVVQYLNENKGRYKLSLKHIISGGDVLKKEQVNNLLNNIDVYNTYGPTESTVCATYHKVNPKDTTLPIGKPITNRNVFIINNGKLLPKGAVGEIALGGKGLAIGYLNNKTLTDTLFVELDGERVYKTGDVGKWDNQDNVIFLGRKDSQLSFKGYRIEPKEIEQAIKSLNPLIRNCIVTIKELQNNPVLVAYLSGNINVEETSLIKQLKVKLPAYMIPNHVVVLEDFPLNTSGKVDVKQLPLPKKNFIKQEVVLAKTEAEHEITNIWKELLHLDEIDIHTSFFELGGHSLLANQFIGIIREHRKQDISLKEFYEAPTICEVVKVIENKEVSTVFELQKAPEQELYPLSFPQERLWFLDQLNKENKAYYVPRAIKMSGELDISLIEETFTLLIEKHEILRTVFPVIEGVPYQKIVAPYYFHIPLISLVGFSEEEQEQEIHDFILKEGNLDFDLENGPLLRVYILQKSEKNNILVFCEHHLIHDGWTQGILLREFIDTYTKLSHNRSYKLSQLELQFKDFSYWQKEFFNDERLNNHISFWKEKLKGHIPVLPLPQKNKRPNEISGNGELLIKTINEELSDKIRAFSLENNSTLFITMLTAFKITLSKFSNETDICVGTAVANRRLASLDNMLGMIINTMALRTKLDNNDSLKDMLDKVKETCFEAYSYEDTPFGKVVEHVSPVRSLGIMPLFQYAFSFMNTPSRDLFLPNLELEIVDSHNRSAKFDINIVVVTPLEQAALEGMEETNKTIIVEWEYNSDIYADDVMNQMLDAYFDILETLVSSPETPYKQVSCVSVAQEKELLNIFNNSQIDYPSDITVLDLFKNQVKKSPNGTAIVYEGKELTYQDLEDFSNMMANDLLSTQLVYKEVLIGVELERSDWFVISLLAILKTGAAYVPIDPSYPEQRINYIKEDSQCTFVITKEYIEELTQKQPNISEPKIEVTSNQLAYVIYTSGSTGRPKGVMIEHKSLTNLCFWHKNEYNLSENTKSTLYSSVAFDASVWEVFPYLCFGGSLFPISNNDIRLDTLRLSSFLTANQITHCYLPPKVIGELKNTLLPQGLKILSGGEALAVKYIEGCELYNNYGPTENTVVTTSYKVSKKDELPLPIGRPVANTDIFILDQQTNKLQPKGVIGELCISGAGLSRGYLNRPELTNKSFIVHPFKQGERLYKTGDLARLLPSGDIEFIGRKDAQVKIRGYRIELGEIEYALTSQEEISEAVVTIIEKKEEKHLVAYVKGKGILELEIVKQKLHSYLPSYMIPSYFAQIDEVPLTPNGKINKELLPKVELDEVREYVAPRNEIESKLVEIWRNLLDVEKIGVTDDFFDLGGHSLKVTQLINEVNKVLSSTVKVKEVFTNPTIAYLSEKIKRDKIVNIPNYPSRPYYPLSSSQQRLWVLSQFEGGNKAYNIPGVFEMEGNLNVEVLQQSFQYLLKRHESLRTRFVEIEGGVYQEVINEDALAFTIENKKVIKEDVKEIITSFYEEKFDLSQAPLLKSQLLQTGEDSYYLLFAIHHIIGDGWSMEVFTKELMYVYNQLLNKENIDLPTLRIQYKDYTLWLESDESQERLTIQGSYWQNKLAGELPVLELPSYKKRPLVKSYHGATKLYNFSKSFSDKLKTFNQLQGVTLYMSLLSGINGLFYRYTGLTDILLGGPIAGRSHSDLANQIGLYLNTLAIRTRFEGDDSFISLLAKQKVTLLEAYEHQEYPFSSIVDELGLQRDTSRSALFDVLVVLQNQQETAITLKDVNISPYNEVSRQVSQFDMTFSFSEVDSRLCLRLEYNTDIYEAFQIDELCEHLERFIESGIDFPNEKISNLGYLTLEEEHELLYDFNDTDVDYPSNKTLVDLFREQVAKNPEAIAIVYENKQITYQELDSLSNAMANDLLGTGLIEKETFIGVELKRNDWLVVSLLAVLKTGSAYVPIDPLYPQERINYIKKDSECTFVITENYIEEFKRKEQNIHTPQVEIVNNQLAYVIYTSGSTGNPKGVMVEHRNASALINWSLKEFNTDSFDITYFSTSHCFDLSVYEVFYTLSAGKQIRVVENGLSIPDYLDIDKNILINTVPSVIESFIENNVDLSNVSILNMAGEIIPPRFTKLLPLTNLNVYNLYGPSEDTTYTTYYKINEESTSVIPIGTPIDNTQICILSNTNQLQPKGVIGELCISGAGLSRGYLNSLELTNEKFIKNPYKEGERLYKTGDLARWLPNGNLEFIGRKDTQVKIRGYRIELGEIERVLLENHSITQAVVSTVKDKQEKYLVAYLVGQEELELNEVKSFLGKYLPDYMIPNHFMQIPIIPLTPNGKVDKKSLEEVITKEALVDPYVAPSNEIEEKLVLIWQEVLGVEKVGITDNFFGLGGNSIKAVTIKNRIDKQFDITIQITTFFQEPIIQNISKIISVLSSQQSTNFDFNEEVEEITI</sequence>
<dbReference type="Gene3D" id="2.30.38.10">
    <property type="entry name" value="Luciferase, Domain 3"/>
    <property type="match status" value="1"/>
</dbReference>
<dbReference type="Pfam" id="PF13193">
    <property type="entry name" value="AMP-binding_C"/>
    <property type="match status" value="2"/>
</dbReference>
<dbReference type="Gene3D" id="3.30.300.30">
    <property type="match status" value="3"/>
</dbReference>
<dbReference type="InterPro" id="IPR010071">
    <property type="entry name" value="AA_adenyl_dom"/>
</dbReference>
<dbReference type="PROSITE" id="PS50075">
    <property type="entry name" value="CARRIER"/>
    <property type="match status" value="3"/>
</dbReference>
<proteinExistence type="predicted"/>
<dbReference type="SUPFAM" id="SSF47336">
    <property type="entry name" value="ACP-like"/>
    <property type="match status" value="3"/>
</dbReference>
<evidence type="ECO:0000256" key="2">
    <source>
        <dbReference type="ARBA" id="ARBA00022450"/>
    </source>
</evidence>
<gene>
    <name evidence="5" type="primary">tycC</name>
    <name evidence="5" type="ORF">T190115A13A_60052</name>
</gene>
<dbReference type="Gene3D" id="3.30.559.10">
    <property type="entry name" value="Chloramphenicol acetyltransferase-like domain"/>
    <property type="match status" value="3"/>
</dbReference>
<dbReference type="Gene3D" id="1.10.1200.10">
    <property type="entry name" value="ACP-like"/>
    <property type="match status" value="3"/>
</dbReference>
<feature type="domain" description="Carrier" evidence="4">
    <location>
        <begin position="1977"/>
        <end position="2052"/>
    </location>
</feature>
<organism evidence="5 6">
    <name type="scientific">Tenacibaculum vairaonense</name>
    <dbReference type="NCBI Taxonomy" id="3137860"/>
    <lineage>
        <taxon>Bacteria</taxon>
        <taxon>Pseudomonadati</taxon>
        <taxon>Bacteroidota</taxon>
        <taxon>Flavobacteriia</taxon>
        <taxon>Flavobacteriales</taxon>
        <taxon>Flavobacteriaceae</taxon>
        <taxon>Tenacibaculum</taxon>
    </lineage>
</organism>
<evidence type="ECO:0000256" key="1">
    <source>
        <dbReference type="ARBA" id="ARBA00001957"/>
    </source>
</evidence>
<dbReference type="SUPFAM" id="SSF56801">
    <property type="entry name" value="Acetyl-CoA synthetase-like"/>
    <property type="match status" value="3"/>
</dbReference>
<dbReference type="InterPro" id="IPR025110">
    <property type="entry name" value="AMP-bd_C"/>
</dbReference>
<name>A0ABM9PQJ5_9FLAO</name>
<dbReference type="Proteomes" id="UP001497602">
    <property type="component" value="Unassembled WGS sequence"/>
</dbReference>
<dbReference type="NCBIfam" id="TIGR01733">
    <property type="entry name" value="AA-adenyl-dom"/>
    <property type="match status" value="3"/>
</dbReference>
<dbReference type="Gene3D" id="3.30.559.30">
    <property type="entry name" value="Nonribosomal peptide synthetase, condensation domain"/>
    <property type="match status" value="3"/>
</dbReference>
<protein>
    <submittedName>
        <fullName evidence="5">Tyrocidine synthase 3</fullName>
    </submittedName>
</protein>
<keyword evidence="2" id="KW-0596">Phosphopantetheine</keyword>
<keyword evidence="3" id="KW-0597">Phosphoprotein</keyword>
<dbReference type="PANTHER" id="PTHR45527:SF1">
    <property type="entry name" value="FATTY ACID SYNTHASE"/>
    <property type="match status" value="1"/>
</dbReference>
<dbReference type="InterPro" id="IPR023213">
    <property type="entry name" value="CAT-like_dom_sf"/>
</dbReference>
<dbReference type="InterPro" id="IPR042099">
    <property type="entry name" value="ANL_N_sf"/>
</dbReference>
<dbReference type="InterPro" id="IPR009081">
    <property type="entry name" value="PP-bd_ACP"/>
</dbReference>
<keyword evidence="6" id="KW-1185">Reference proteome</keyword>
<dbReference type="NCBIfam" id="NF003417">
    <property type="entry name" value="PRK04813.1"/>
    <property type="match status" value="3"/>
</dbReference>
<dbReference type="InterPro" id="IPR000873">
    <property type="entry name" value="AMP-dep_synth/lig_dom"/>
</dbReference>
<comment type="caution">
    <text evidence="5">The sequence shown here is derived from an EMBL/GenBank/DDBJ whole genome shotgun (WGS) entry which is preliminary data.</text>
</comment>
<dbReference type="InterPro" id="IPR020845">
    <property type="entry name" value="AMP-binding_CS"/>
</dbReference>
<dbReference type="Gene3D" id="3.40.50.12780">
    <property type="entry name" value="N-terminal domain of ligase-like"/>
    <property type="match status" value="2"/>
</dbReference>
<dbReference type="InterPro" id="IPR036736">
    <property type="entry name" value="ACP-like_sf"/>
</dbReference>
<dbReference type="CDD" id="cd19531">
    <property type="entry name" value="LCL_NRPS-like"/>
    <property type="match status" value="2"/>
</dbReference>
<comment type="cofactor">
    <cofactor evidence="1">
        <name>pantetheine 4'-phosphate</name>
        <dbReference type="ChEBI" id="CHEBI:47942"/>
    </cofactor>
</comment>
<reference evidence="5 6" key="1">
    <citation type="submission" date="2024-05" db="EMBL/GenBank/DDBJ databases">
        <authorList>
            <person name="Duchaud E."/>
        </authorList>
    </citation>
    <scope>NUCLEOTIDE SEQUENCE [LARGE SCALE GENOMIC DNA]</scope>
    <source>
        <strain evidence="5">Ena-SAMPLE-TAB-13-05-2024-13:56:06:370-140305</strain>
    </source>
</reference>
<dbReference type="Gene3D" id="3.40.50.980">
    <property type="match status" value="2"/>
</dbReference>
<dbReference type="InterPro" id="IPR045851">
    <property type="entry name" value="AMP-bd_C_sf"/>
</dbReference>
<dbReference type="PROSITE" id="PS00012">
    <property type="entry name" value="PHOSPHOPANTETHEINE"/>
    <property type="match status" value="1"/>
</dbReference>
<dbReference type="Pfam" id="PF00668">
    <property type="entry name" value="Condensation"/>
    <property type="match status" value="3"/>
</dbReference>
<accession>A0ABM9PQJ5</accession>
<evidence type="ECO:0000259" key="4">
    <source>
        <dbReference type="PROSITE" id="PS50075"/>
    </source>
</evidence>
<evidence type="ECO:0000256" key="3">
    <source>
        <dbReference type="ARBA" id="ARBA00022553"/>
    </source>
</evidence>
<dbReference type="InterPro" id="IPR006162">
    <property type="entry name" value="Ppantetheine_attach_site"/>
</dbReference>
<feature type="domain" description="Carrier" evidence="4">
    <location>
        <begin position="2999"/>
        <end position="3074"/>
    </location>
</feature>
<dbReference type="EMBL" id="CAXJRC010000043">
    <property type="protein sequence ID" value="CAL2108057.1"/>
    <property type="molecule type" value="Genomic_DNA"/>
</dbReference>
<dbReference type="Pfam" id="PF00501">
    <property type="entry name" value="AMP-binding"/>
    <property type="match status" value="3"/>
</dbReference>
<dbReference type="SUPFAM" id="SSF52777">
    <property type="entry name" value="CoA-dependent acyltransferases"/>
    <property type="match status" value="6"/>
</dbReference>
<dbReference type="Pfam" id="PF00550">
    <property type="entry name" value="PP-binding"/>
    <property type="match status" value="3"/>
</dbReference>
<feature type="domain" description="Carrier" evidence="4">
    <location>
        <begin position="938"/>
        <end position="1013"/>
    </location>
</feature>
<dbReference type="CDD" id="cd05930">
    <property type="entry name" value="A_NRPS"/>
    <property type="match status" value="3"/>
</dbReference>
<evidence type="ECO:0000313" key="6">
    <source>
        <dbReference type="Proteomes" id="UP001497602"/>
    </source>
</evidence>
<dbReference type="PROSITE" id="PS00455">
    <property type="entry name" value="AMP_BINDING"/>
    <property type="match status" value="3"/>
</dbReference>
<dbReference type="PANTHER" id="PTHR45527">
    <property type="entry name" value="NONRIBOSOMAL PEPTIDE SYNTHETASE"/>
    <property type="match status" value="1"/>
</dbReference>
<dbReference type="InterPro" id="IPR001242">
    <property type="entry name" value="Condensation_dom"/>
</dbReference>
<evidence type="ECO:0000313" key="5">
    <source>
        <dbReference type="EMBL" id="CAL2108057.1"/>
    </source>
</evidence>